<organism evidence="2 3">
    <name type="scientific">Thermanaerosceptrum fracticalcis</name>
    <dbReference type="NCBI Taxonomy" id="1712410"/>
    <lineage>
        <taxon>Bacteria</taxon>
        <taxon>Bacillati</taxon>
        <taxon>Bacillota</taxon>
        <taxon>Clostridia</taxon>
        <taxon>Eubacteriales</taxon>
        <taxon>Peptococcaceae</taxon>
        <taxon>Thermanaerosceptrum</taxon>
    </lineage>
</organism>
<evidence type="ECO:0000313" key="2">
    <source>
        <dbReference type="EMBL" id="QNB47209.1"/>
    </source>
</evidence>
<dbReference type="EMBL" id="CP045798">
    <property type="protein sequence ID" value="QNB47209.1"/>
    <property type="molecule type" value="Genomic_DNA"/>
</dbReference>
<dbReference type="KEGG" id="tfr:BR63_13410"/>
<feature type="transmembrane region" description="Helical" evidence="1">
    <location>
        <begin position="12"/>
        <end position="35"/>
    </location>
</feature>
<dbReference type="Pfam" id="PF14584">
    <property type="entry name" value="DUF4446"/>
    <property type="match status" value="1"/>
</dbReference>
<reference evidence="2 3" key="1">
    <citation type="journal article" date="2019" name="Front. Microbiol.">
        <title>Thermoanaerosceptrum fracticalcis gen. nov. sp. nov., a Novel Fumarate-Fermenting Microorganism From a Deep Fractured Carbonate Aquifer of the US Great Basin.</title>
        <authorList>
            <person name="Hamilton-Brehm S.D."/>
            <person name="Stewart L.E."/>
            <person name="Zavarin M."/>
            <person name="Caldwell M."/>
            <person name="Lawson P.A."/>
            <person name="Onstott T.C."/>
            <person name="Grzymski J."/>
            <person name="Neveux I."/>
            <person name="Lollar B.S."/>
            <person name="Russell C.E."/>
            <person name="Moser D.P."/>
        </authorList>
    </citation>
    <scope>NUCLEOTIDE SEQUENCE [LARGE SCALE GENOMIC DNA]</scope>
    <source>
        <strain evidence="2 3">DRI-13</strain>
    </source>
</reference>
<evidence type="ECO:0000313" key="3">
    <source>
        <dbReference type="Proteomes" id="UP000515847"/>
    </source>
</evidence>
<name>A0A7G6E555_THEFR</name>
<accession>A0A7G6E555</accession>
<gene>
    <name evidence="2" type="ORF">BR63_13410</name>
</gene>
<protein>
    <submittedName>
        <fullName evidence="2">DUF4446 family protein</fullName>
    </submittedName>
</protein>
<dbReference type="InterPro" id="IPR027981">
    <property type="entry name" value="DUF4446"/>
</dbReference>
<dbReference type="Proteomes" id="UP000515847">
    <property type="component" value="Chromosome"/>
</dbReference>
<keyword evidence="1" id="KW-0472">Membrane</keyword>
<evidence type="ECO:0000256" key="1">
    <source>
        <dbReference type="SAM" id="Phobius"/>
    </source>
</evidence>
<proteinExistence type="predicted"/>
<keyword evidence="1" id="KW-1133">Transmembrane helix</keyword>
<dbReference type="AlphaFoldDB" id="A0A7G6E555"/>
<keyword evidence="1" id="KW-0812">Transmembrane</keyword>
<keyword evidence="3" id="KW-1185">Reference proteome</keyword>
<dbReference type="RefSeq" id="WP_051966038.1">
    <property type="nucleotide sequence ID" value="NZ_CP045798.1"/>
</dbReference>
<sequence length="167" mass="18544">MEALLNWVSQNYSLIVLGLLGAFALGLIIFLLVIIRLNKLAKQYKILMRGVEGKNLEELMWNNANTLEQVLFKLDIQEDRLSTVETMAKNSVQKVGIVRFNAFRDMGGDLSYAIALLNSQGDGVVISSIYGRDDARTYAKPVKGGKSSYQLSQEEEEAIAKAARGEK</sequence>
<dbReference type="OrthoDB" id="5244042at2"/>